<name>A0A834FYD6_RHOSS</name>
<dbReference type="SUPFAM" id="SSF46689">
    <property type="entry name" value="Homeodomain-like"/>
    <property type="match status" value="1"/>
</dbReference>
<dbReference type="AlphaFoldDB" id="A0A834FYD6"/>
<evidence type="ECO:0000256" key="1">
    <source>
        <dbReference type="ARBA" id="ARBA00004123"/>
    </source>
</evidence>
<evidence type="ECO:0000313" key="5">
    <source>
        <dbReference type="EMBL" id="KAF7119849.1"/>
    </source>
</evidence>
<evidence type="ECO:0000259" key="4">
    <source>
        <dbReference type="PROSITE" id="PS51294"/>
    </source>
</evidence>
<comment type="caution">
    <text evidence="5">The sequence shown here is derived from an EMBL/GenBank/DDBJ whole genome shotgun (WGS) entry which is preliminary data.</text>
</comment>
<comment type="subcellular location">
    <subcellularLocation>
        <location evidence="1">Nucleus</location>
    </subcellularLocation>
</comment>
<dbReference type="Proteomes" id="UP000626092">
    <property type="component" value="Unassembled WGS sequence"/>
</dbReference>
<gene>
    <name evidence="5" type="ORF">RHSIM_Rhsim13G0068700</name>
</gene>
<dbReference type="InterPro" id="IPR001005">
    <property type="entry name" value="SANT/Myb"/>
</dbReference>
<dbReference type="GO" id="GO:0005634">
    <property type="term" value="C:nucleus"/>
    <property type="evidence" value="ECO:0007669"/>
    <property type="project" value="UniProtKB-SubCell"/>
</dbReference>
<dbReference type="PROSITE" id="PS50090">
    <property type="entry name" value="MYB_LIKE"/>
    <property type="match status" value="1"/>
</dbReference>
<evidence type="ECO:0000256" key="2">
    <source>
        <dbReference type="ARBA" id="ARBA00023242"/>
    </source>
</evidence>
<dbReference type="InterPro" id="IPR009057">
    <property type="entry name" value="Homeodomain-like_sf"/>
</dbReference>
<evidence type="ECO:0000259" key="3">
    <source>
        <dbReference type="PROSITE" id="PS50090"/>
    </source>
</evidence>
<proteinExistence type="predicted"/>
<dbReference type="InterPro" id="IPR017930">
    <property type="entry name" value="Myb_dom"/>
</dbReference>
<evidence type="ECO:0000313" key="6">
    <source>
        <dbReference type="Proteomes" id="UP000626092"/>
    </source>
</evidence>
<organism evidence="5 6">
    <name type="scientific">Rhododendron simsii</name>
    <name type="common">Sims's rhododendron</name>
    <dbReference type="NCBI Taxonomy" id="118357"/>
    <lineage>
        <taxon>Eukaryota</taxon>
        <taxon>Viridiplantae</taxon>
        <taxon>Streptophyta</taxon>
        <taxon>Embryophyta</taxon>
        <taxon>Tracheophyta</taxon>
        <taxon>Spermatophyta</taxon>
        <taxon>Magnoliopsida</taxon>
        <taxon>eudicotyledons</taxon>
        <taxon>Gunneridae</taxon>
        <taxon>Pentapetalae</taxon>
        <taxon>asterids</taxon>
        <taxon>Ericales</taxon>
        <taxon>Ericaceae</taxon>
        <taxon>Ericoideae</taxon>
        <taxon>Rhodoreae</taxon>
        <taxon>Rhododendron</taxon>
    </lineage>
</organism>
<feature type="domain" description="Myb-like" evidence="3">
    <location>
        <begin position="322"/>
        <end position="363"/>
    </location>
</feature>
<accession>A0A834FYD6</accession>
<dbReference type="InterPro" id="IPR031105">
    <property type="entry name" value="TRP_plant"/>
</dbReference>
<dbReference type="GO" id="GO:0042162">
    <property type="term" value="F:telomeric DNA binding"/>
    <property type="evidence" value="ECO:0007669"/>
    <property type="project" value="UniProtKB-ARBA"/>
</dbReference>
<dbReference type="OrthoDB" id="1825206at2759"/>
<dbReference type="EMBL" id="WJXA01000013">
    <property type="protein sequence ID" value="KAF7119849.1"/>
    <property type="molecule type" value="Genomic_DNA"/>
</dbReference>
<protein>
    <submittedName>
        <fullName evidence="5">Uncharacterized protein</fullName>
    </submittedName>
</protein>
<keyword evidence="2" id="KW-0539">Nucleus</keyword>
<dbReference type="Gene3D" id="1.10.246.220">
    <property type="match status" value="1"/>
</dbReference>
<dbReference type="PANTHER" id="PTHR21717">
    <property type="entry name" value="TELOMERIC REPEAT BINDING PROTEIN"/>
    <property type="match status" value="1"/>
</dbReference>
<reference evidence="5" key="1">
    <citation type="submission" date="2019-11" db="EMBL/GenBank/DDBJ databases">
        <authorList>
            <person name="Liu Y."/>
            <person name="Hou J."/>
            <person name="Li T.-Q."/>
            <person name="Guan C.-H."/>
            <person name="Wu X."/>
            <person name="Wu H.-Z."/>
            <person name="Ling F."/>
            <person name="Zhang R."/>
            <person name="Shi X.-G."/>
            <person name="Ren J.-P."/>
            <person name="Chen E.-F."/>
            <person name="Sun J.-M."/>
        </authorList>
    </citation>
    <scope>NUCLEOTIDE SEQUENCE</scope>
    <source>
        <strain evidence="5">Adult_tree_wgs_1</strain>
        <tissue evidence="5">Leaves</tissue>
    </source>
</reference>
<sequence>MLKKGFLGPTPSSNCKSAVREKGKNIAITCPGEECTSVLPPDPLKGMSQFLDPLSIELIKSSLGEPSYFDSQDFQRSFKQLIDDCKDDFDPLVHLESLEHRASNFSEGWEKHTQNISSKVVVEGESSRLPSPEVNIETYEKIEEPVDESVEMARQNIPRRVENEENSNGYKSTMIFGNQSSHKWSRMDFSESNHKKPRKQLLKSDFNLDCGTDKTTMDGLPNEIASDDPIIEEDKSPLQSHEFSFSSQGVSLGKFGYSPSRIVSFTLGGSKRIKAPRSYCDDMEVSQSFDNTKRKREYVIEDSYNNPYLFQAPRRRYLDCVEALVHAVEKLGTGRWRDVKLRAFDNEKNRTYVDLKDKWKTLLHTVRISPQQRRGEPVAQVLLDRVLDAHAYWSQQQAKQQLKQQSDTCLLL</sequence>
<dbReference type="PROSITE" id="PS51294">
    <property type="entry name" value="HTH_MYB"/>
    <property type="match status" value="1"/>
</dbReference>
<dbReference type="PANTHER" id="PTHR21717:SF70">
    <property type="entry name" value="TELOMERE REPEAT-BINDING PROTEIN 2-RELATED"/>
    <property type="match status" value="1"/>
</dbReference>
<keyword evidence="6" id="KW-1185">Reference proteome</keyword>
<feature type="domain" description="HTH myb-type" evidence="4">
    <location>
        <begin position="322"/>
        <end position="367"/>
    </location>
</feature>
<dbReference type="CDD" id="cd11660">
    <property type="entry name" value="SANT_TRF"/>
    <property type="match status" value="1"/>
</dbReference>